<evidence type="ECO:0000259" key="2">
    <source>
        <dbReference type="Pfam" id="PF06725"/>
    </source>
</evidence>
<dbReference type="InterPro" id="IPR036908">
    <property type="entry name" value="RlpA-like_sf"/>
</dbReference>
<dbReference type="PANTHER" id="PTHR39160:SF4">
    <property type="entry name" value="RESUSCITATION-PROMOTING FACTOR RPFB"/>
    <property type="match status" value="1"/>
</dbReference>
<dbReference type="SUPFAM" id="SSF50685">
    <property type="entry name" value="Barwin-like endoglucanases"/>
    <property type="match status" value="1"/>
</dbReference>
<organism evidence="3 4">
    <name type="scientific">Bacillus cytotoxicus (strain DSM 22905 / CIP 110041 / 391-98 / NVH 391-98)</name>
    <dbReference type="NCBI Taxonomy" id="315749"/>
    <lineage>
        <taxon>Bacteria</taxon>
        <taxon>Bacillati</taxon>
        <taxon>Bacillota</taxon>
        <taxon>Bacilli</taxon>
        <taxon>Bacillales</taxon>
        <taxon>Bacillaceae</taxon>
        <taxon>Bacillus</taxon>
        <taxon>Bacillus cereus group</taxon>
    </lineage>
</organism>
<evidence type="ECO:0000313" key="4">
    <source>
        <dbReference type="Proteomes" id="UP000002300"/>
    </source>
</evidence>
<dbReference type="GO" id="GO:0019867">
    <property type="term" value="C:outer membrane"/>
    <property type="evidence" value="ECO:0007669"/>
    <property type="project" value="InterPro"/>
</dbReference>
<evidence type="ECO:0000256" key="1">
    <source>
        <dbReference type="ARBA" id="ARBA00022729"/>
    </source>
</evidence>
<evidence type="ECO:0000313" key="3">
    <source>
        <dbReference type="EMBL" id="ABS23738.1"/>
    </source>
</evidence>
<dbReference type="GO" id="GO:0009254">
    <property type="term" value="P:peptidoglycan turnover"/>
    <property type="evidence" value="ECO:0007669"/>
    <property type="project" value="InterPro"/>
</dbReference>
<dbReference type="Pfam" id="PF06725">
    <property type="entry name" value="3D"/>
    <property type="match status" value="1"/>
</dbReference>
<dbReference type="STRING" id="315749.Bcer98_3534"/>
<dbReference type="InterPro" id="IPR051933">
    <property type="entry name" value="Resuscitation_pf_RpfB"/>
</dbReference>
<gene>
    <name evidence="3" type="ordered locus">Bcer98_3534</name>
</gene>
<dbReference type="AlphaFoldDB" id="A7GUD0"/>
<proteinExistence type="predicted"/>
<dbReference type="eggNOG" id="COG3584">
    <property type="taxonomic scope" value="Bacteria"/>
</dbReference>
<reference evidence="3 4" key="1">
    <citation type="journal article" date="2008" name="Chem. Biol. Interact.">
        <title>Extending the Bacillus cereus group genomics to putative food-borne pathogens of different toxicity.</title>
        <authorList>
            <person name="Lapidus A."/>
            <person name="Goltsman E."/>
            <person name="Auger S."/>
            <person name="Galleron N."/>
            <person name="Segurens B."/>
            <person name="Dossat C."/>
            <person name="Land M.L."/>
            <person name="Broussolle V."/>
            <person name="Brillard J."/>
            <person name="Guinebretiere M.H."/>
            <person name="Sanchis V."/>
            <person name="Nguen-The C."/>
            <person name="Lereclus D."/>
            <person name="Richardson P."/>
            <person name="Wincker P."/>
            <person name="Weissenbach J."/>
            <person name="Ehrlich S.D."/>
            <person name="Sorokin A."/>
        </authorList>
    </citation>
    <scope>NUCLEOTIDE SEQUENCE [LARGE SCALE GENOMIC DNA]</scope>
    <source>
        <strain evidence="4">DSM 22905 / CIP 110041 / 391-98 / NVH 391-98</strain>
    </source>
</reference>
<dbReference type="KEGG" id="bcy:Bcer98_3534"/>
<dbReference type="EMBL" id="CP000764">
    <property type="protein sequence ID" value="ABS23738.1"/>
    <property type="molecule type" value="Genomic_DNA"/>
</dbReference>
<dbReference type="HOGENOM" id="CLU_096079_1_0_9"/>
<sequence>MTNDEGVWNIKMLKRYAIRIMMTCLFVTALCVTWKAFTGISFMDIVKTYQESNVKEVHAAERKEQVVPSKEVINALEQANDWSKYRMMEVTATGYTSGAESTGKSPEHPEYGITYSGVKVKRDLYSTIAADLRVFPIGTILFIPGYGYGVVADKGGAIKGNRLDLYYETVQDVYSQWGKKKVNVYVVKMGNGKLTEDELTMLNQDETMQVFRGQYLKQR</sequence>
<dbReference type="CDD" id="cd22786">
    <property type="entry name" value="DPBB_YuiC-like"/>
    <property type="match status" value="1"/>
</dbReference>
<feature type="domain" description="3D" evidence="2">
    <location>
        <begin position="126"/>
        <end position="187"/>
    </location>
</feature>
<dbReference type="InterPro" id="IPR010611">
    <property type="entry name" value="3D_dom"/>
</dbReference>
<dbReference type="Gene3D" id="2.40.40.10">
    <property type="entry name" value="RlpA-like domain"/>
    <property type="match status" value="1"/>
</dbReference>
<name>A7GUD0_BACCN</name>
<dbReference type="GO" id="GO:0004553">
    <property type="term" value="F:hydrolase activity, hydrolyzing O-glycosyl compounds"/>
    <property type="evidence" value="ECO:0007669"/>
    <property type="project" value="InterPro"/>
</dbReference>
<dbReference type="Proteomes" id="UP000002300">
    <property type="component" value="Chromosome"/>
</dbReference>
<accession>A7GUD0</accession>
<protein>
    <submittedName>
        <fullName evidence="3">3D domain protein</fullName>
    </submittedName>
</protein>
<keyword evidence="1" id="KW-0732">Signal</keyword>
<keyword evidence="4" id="KW-1185">Reference proteome</keyword>
<dbReference type="PANTHER" id="PTHR39160">
    <property type="entry name" value="CELL WALL-BINDING PROTEIN YOCH"/>
    <property type="match status" value="1"/>
</dbReference>